<evidence type="ECO:0000256" key="1">
    <source>
        <dbReference type="SAM" id="SignalP"/>
    </source>
</evidence>
<organism evidence="2 3">
    <name type="scientific">Candidatus Mediterraneibacter tabaqchaliae</name>
    <dbReference type="NCBI Taxonomy" id="2838689"/>
    <lineage>
        <taxon>Bacteria</taxon>
        <taxon>Bacillati</taxon>
        <taxon>Bacillota</taxon>
        <taxon>Clostridia</taxon>
        <taxon>Lachnospirales</taxon>
        <taxon>Lachnospiraceae</taxon>
        <taxon>Mediterraneibacter</taxon>
    </lineage>
</organism>
<feature type="signal peptide" evidence="1">
    <location>
        <begin position="1"/>
        <end position="25"/>
    </location>
</feature>
<dbReference type="AlphaFoldDB" id="A0A9D2U289"/>
<proteinExistence type="predicted"/>
<evidence type="ECO:0000313" key="2">
    <source>
        <dbReference type="EMBL" id="HJD34137.1"/>
    </source>
</evidence>
<dbReference type="EMBL" id="DWUV01000119">
    <property type="protein sequence ID" value="HJD34137.1"/>
    <property type="molecule type" value="Genomic_DNA"/>
</dbReference>
<reference evidence="2" key="2">
    <citation type="submission" date="2021-04" db="EMBL/GenBank/DDBJ databases">
        <authorList>
            <person name="Gilroy R."/>
        </authorList>
    </citation>
    <scope>NUCLEOTIDE SEQUENCE</scope>
    <source>
        <strain evidence="2">ChiGjej3B3-11674</strain>
    </source>
</reference>
<evidence type="ECO:0000313" key="3">
    <source>
        <dbReference type="Proteomes" id="UP000823897"/>
    </source>
</evidence>
<feature type="chain" id="PRO_5039390442" evidence="1">
    <location>
        <begin position="26"/>
        <end position="163"/>
    </location>
</feature>
<keyword evidence="1" id="KW-0732">Signal</keyword>
<dbReference type="Proteomes" id="UP000823897">
    <property type="component" value="Unassembled WGS sequence"/>
</dbReference>
<sequence length="163" mass="18099">MNRRVLSMIGGAVFCCMVTASVVQAEASSPELRKVDGSYLTMEESSTGTTADSAERGIHLMTGDCTISKAGRGKIYAYASTTAEHEVNYIATIVYVDRYLEDVDAWGYVTSWMEDVENDVYMSTAKTVYVEGGYYYRVRARHVAGNEYPYEETASVTDGIWIQ</sequence>
<comment type="caution">
    <text evidence="2">The sequence shown here is derived from an EMBL/GenBank/DDBJ whole genome shotgun (WGS) entry which is preliminary data.</text>
</comment>
<gene>
    <name evidence="2" type="ORF">H9911_06325</name>
</gene>
<reference evidence="2" key="1">
    <citation type="journal article" date="2021" name="PeerJ">
        <title>Extensive microbial diversity within the chicken gut microbiome revealed by metagenomics and culture.</title>
        <authorList>
            <person name="Gilroy R."/>
            <person name="Ravi A."/>
            <person name="Getino M."/>
            <person name="Pursley I."/>
            <person name="Horton D.L."/>
            <person name="Alikhan N.F."/>
            <person name="Baker D."/>
            <person name="Gharbi K."/>
            <person name="Hall N."/>
            <person name="Watson M."/>
            <person name="Adriaenssens E.M."/>
            <person name="Foster-Nyarko E."/>
            <person name="Jarju S."/>
            <person name="Secka A."/>
            <person name="Antonio M."/>
            <person name="Oren A."/>
            <person name="Chaudhuri R.R."/>
            <person name="La Ragione R."/>
            <person name="Hildebrand F."/>
            <person name="Pallen M.J."/>
        </authorList>
    </citation>
    <scope>NUCLEOTIDE SEQUENCE</scope>
    <source>
        <strain evidence="2">ChiGjej3B3-11674</strain>
    </source>
</reference>
<protein>
    <submittedName>
        <fullName evidence="2">Uncharacterized protein</fullName>
    </submittedName>
</protein>
<name>A0A9D2U289_9FIRM</name>
<accession>A0A9D2U289</accession>